<evidence type="ECO:0000313" key="14">
    <source>
        <dbReference type="EMBL" id="KAG5575019.1"/>
    </source>
</evidence>
<name>A0A9J5WGU7_SOLCO</name>
<dbReference type="InterPro" id="IPR000086">
    <property type="entry name" value="NUDIX_hydrolase_dom"/>
</dbReference>
<comment type="caution">
    <text evidence="14">The sequence shown here is derived from an EMBL/GenBank/DDBJ whole genome shotgun (WGS) entry which is preliminary data.</text>
</comment>
<dbReference type="InterPro" id="IPR007828">
    <property type="entry name" value="Inositol_oxygenase"/>
</dbReference>
<dbReference type="GO" id="GO:0016787">
    <property type="term" value="F:hydrolase activity"/>
    <property type="evidence" value="ECO:0007669"/>
    <property type="project" value="UniProtKB-KW"/>
</dbReference>
<feature type="binding site" evidence="12">
    <location>
        <position position="569"/>
    </location>
    <ligand>
        <name>Fe cation</name>
        <dbReference type="ChEBI" id="CHEBI:24875"/>
        <label>1</label>
    </ligand>
</feature>
<comment type="subcellular location">
    <subcellularLocation>
        <location evidence="1">Cytoplasm</location>
    </subcellularLocation>
</comment>
<dbReference type="Gene3D" id="3.90.79.10">
    <property type="entry name" value="Nucleoside Triphosphate Pyrophosphohydrolase"/>
    <property type="match status" value="1"/>
</dbReference>
<feature type="binding site" evidence="12">
    <location>
        <position position="570"/>
    </location>
    <ligand>
        <name>Fe cation</name>
        <dbReference type="ChEBI" id="CHEBI:24875"/>
        <label>1</label>
    </ligand>
</feature>
<dbReference type="OrthoDB" id="768353at2759"/>
<feature type="binding site" evidence="12">
    <location>
        <position position="544"/>
    </location>
    <ligand>
        <name>Fe cation</name>
        <dbReference type="ChEBI" id="CHEBI:24875"/>
        <label>1</label>
    </ligand>
</feature>
<evidence type="ECO:0000256" key="10">
    <source>
        <dbReference type="ARBA" id="ARBA00023004"/>
    </source>
</evidence>
<dbReference type="SUPFAM" id="SSF109604">
    <property type="entry name" value="HD-domain/PDEase-like"/>
    <property type="match status" value="1"/>
</dbReference>
<dbReference type="GO" id="GO:0050113">
    <property type="term" value="F:inositol oxygenase activity"/>
    <property type="evidence" value="ECO:0007669"/>
    <property type="project" value="UniProtKB-EC"/>
</dbReference>
<dbReference type="GO" id="GO:0019310">
    <property type="term" value="P:inositol catabolic process"/>
    <property type="evidence" value="ECO:0007669"/>
    <property type="project" value="InterPro"/>
</dbReference>
<evidence type="ECO:0000256" key="12">
    <source>
        <dbReference type="PIRSR" id="PIRSR607828-2"/>
    </source>
</evidence>
<gene>
    <name evidence="14" type="ORF">H5410_055153</name>
</gene>
<reference evidence="14 15" key="1">
    <citation type="submission" date="2020-09" db="EMBL/GenBank/DDBJ databases">
        <title>De no assembly of potato wild relative species, Solanum commersonii.</title>
        <authorList>
            <person name="Cho K."/>
        </authorList>
    </citation>
    <scope>NUCLEOTIDE SEQUENCE [LARGE SCALE GENOMIC DNA]</scope>
    <source>
        <strain evidence="14">LZ3.2</strain>
        <tissue evidence="14">Leaf</tissue>
    </source>
</reference>
<evidence type="ECO:0000256" key="11">
    <source>
        <dbReference type="PIRSR" id="PIRSR607828-1"/>
    </source>
</evidence>
<dbReference type="PROSITE" id="PS51462">
    <property type="entry name" value="NUDIX"/>
    <property type="match status" value="1"/>
</dbReference>
<feature type="binding site" evidence="11">
    <location>
        <begin position="590"/>
        <end position="591"/>
    </location>
    <ligand>
        <name>substrate</name>
    </ligand>
</feature>
<dbReference type="SUPFAM" id="SSF55811">
    <property type="entry name" value="Nudix"/>
    <property type="match status" value="1"/>
</dbReference>
<feature type="binding site" evidence="12">
    <location>
        <position position="701"/>
    </location>
    <ligand>
        <name>Fe cation</name>
        <dbReference type="ChEBI" id="CHEBI:24875"/>
        <label>1</label>
    </ligand>
</feature>
<evidence type="ECO:0000256" key="6">
    <source>
        <dbReference type="ARBA" id="ARBA00022644"/>
    </source>
</evidence>
<comment type="similarity">
    <text evidence="3">Belongs to the myo-inositol oxygenase family.</text>
</comment>
<comment type="cofactor">
    <cofactor evidence="12">
        <name>Fe cation</name>
        <dbReference type="ChEBI" id="CHEBI:24875"/>
    </cofactor>
    <text evidence="12">Binds 2 iron ions per subunit.</text>
</comment>
<dbReference type="Proteomes" id="UP000824120">
    <property type="component" value="Chromosome 11"/>
</dbReference>
<keyword evidence="10 12" id="KW-0408">Iron</keyword>
<dbReference type="EMBL" id="JACXVP010000011">
    <property type="protein sequence ID" value="KAG5575019.1"/>
    <property type="molecule type" value="Genomic_DNA"/>
</dbReference>
<evidence type="ECO:0000256" key="5">
    <source>
        <dbReference type="ARBA" id="ARBA00022490"/>
    </source>
</evidence>
<dbReference type="InterPro" id="IPR020084">
    <property type="entry name" value="NUDIX_hydrolase_CS"/>
</dbReference>
<dbReference type="PANTHER" id="PTHR12588">
    <property type="entry name" value="MYOINOSITOL OXYGENASE"/>
    <property type="match status" value="1"/>
</dbReference>
<feature type="binding site" evidence="12">
    <location>
        <position position="642"/>
    </location>
    <ligand>
        <name>Fe cation</name>
        <dbReference type="ChEBI" id="CHEBI:24875"/>
        <label>1</label>
    </ligand>
</feature>
<keyword evidence="8" id="KW-0378">Hydrolase</keyword>
<keyword evidence="7 12" id="KW-0479">Metal-binding</keyword>
<comment type="pathway">
    <text evidence="2">Polyol metabolism; myo-inositol degradation into D-glucuronate; D-glucuronate from myo-inositol: step 1/1.</text>
</comment>
<dbReference type="PANTHER" id="PTHR12588:SF5">
    <property type="entry name" value="INOSITOL OXYGENASE"/>
    <property type="match status" value="1"/>
</dbReference>
<protein>
    <recommendedName>
        <fullName evidence="4">inositol oxygenase</fullName>
        <ecNumber evidence="4">1.13.99.1</ecNumber>
    </recommendedName>
</protein>
<keyword evidence="5" id="KW-0963">Cytoplasm</keyword>
<dbReference type="InterPro" id="IPR015797">
    <property type="entry name" value="NUDIX_hydrolase-like_dom_sf"/>
</dbReference>
<feature type="binding site" evidence="11">
    <location>
        <begin position="531"/>
        <end position="533"/>
    </location>
    <ligand>
        <name>substrate</name>
    </ligand>
</feature>
<accession>A0A9J5WGU7</accession>
<evidence type="ECO:0000256" key="2">
    <source>
        <dbReference type="ARBA" id="ARBA00005167"/>
    </source>
</evidence>
<evidence type="ECO:0000256" key="1">
    <source>
        <dbReference type="ARBA" id="ARBA00004496"/>
    </source>
</evidence>
<dbReference type="Pfam" id="PF00293">
    <property type="entry name" value="NUDIX"/>
    <property type="match status" value="1"/>
</dbReference>
<dbReference type="GO" id="GO:0019853">
    <property type="term" value="P:L-ascorbic acid biosynthetic process"/>
    <property type="evidence" value="ECO:0007669"/>
    <property type="project" value="UniProtKB-KW"/>
</dbReference>
<dbReference type="GO" id="GO:0005506">
    <property type="term" value="F:iron ion binding"/>
    <property type="evidence" value="ECO:0007669"/>
    <property type="project" value="InterPro"/>
</dbReference>
<organism evidence="14 15">
    <name type="scientific">Solanum commersonii</name>
    <name type="common">Commerson's wild potato</name>
    <name type="synonym">Commerson's nightshade</name>
    <dbReference type="NCBI Taxonomy" id="4109"/>
    <lineage>
        <taxon>Eukaryota</taxon>
        <taxon>Viridiplantae</taxon>
        <taxon>Streptophyta</taxon>
        <taxon>Embryophyta</taxon>
        <taxon>Tracheophyta</taxon>
        <taxon>Spermatophyta</taxon>
        <taxon>Magnoliopsida</taxon>
        <taxon>eudicotyledons</taxon>
        <taxon>Gunneridae</taxon>
        <taxon>Pentapetalae</taxon>
        <taxon>asterids</taxon>
        <taxon>lamiids</taxon>
        <taxon>Solanales</taxon>
        <taxon>Solanaceae</taxon>
        <taxon>Solanoideae</taxon>
        <taxon>Solaneae</taxon>
        <taxon>Solanum</taxon>
    </lineage>
</organism>
<dbReference type="EC" id="1.13.99.1" evidence="4"/>
<evidence type="ECO:0000256" key="9">
    <source>
        <dbReference type="ARBA" id="ARBA00023002"/>
    </source>
</evidence>
<dbReference type="GO" id="GO:0005737">
    <property type="term" value="C:cytoplasm"/>
    <property type="evidence" value="ECO:0007669"/>
    <property type="project" value="UniProtKB-SubCell"/>
</dbReference>
<keyword evidence="9" id="KW-0560">Oxidoreductase</keyword>
<dbReference type="AlphaFoldDB" id="A0A9J5WGU7"/>
<feature type="binding site" evidence="11">
    <location>
        <position position="474"/>
    </location>
    <ligand>
        <name>substrate</name>
    </ligand>
</feature>
<feature type="binding site" evidence="11">
    <location>
        <begin position="668"/>
        <end position="669"/>
    </location>
    <ligand>
        <name>substrate</name>
    </ligand>
</feature>
<proteinExistence type="inferred from homology"/>
<evidence type="ECO:0000256" key="8">
    <source>
        <dbReference type="ARBA" id="ARBA00022801"/>
    </source>
</evidence>
<evidence type="ECO:0000313" key="15">
    <source>
        <dbReference type="Proteomes" id="UP000824120"/>
    </source>
</evidence>
<dbReference type="Pfam" id="PF05153">
    <property type="entry name" value="MIOX"/>
    <property type="match status" value="1"/>
</dbReference>
<keyword evidence="15" id="KW-1185">Reference proteome</keyword>
<feature type="binding site" evidence="12">
    <location>
        <position position="668"/>
    </location>
    <ligand>
        <name>Fe cation</name>
        <dbReference type="ChEBI" id="CHEBI:24875"/>
        <label>1</label>
    </ligand>
</feature>
<dbReference type="PROSITE" id="PS00893">
    <property type="entry name" value="NUDIX_BOX"/>
    <property type="match status" value="1"/>
</dbReference>
<sequence>MLMALFCRSIVSNFPLPRLPLQLVPLNTTPFPRCPAKSYQITALPLVLRRKTASFASLPPPPSSTMENPPEGYRRNVGICLMNPSNKKIFAASRLDIPSAWQMPQVSVLDLEHCTQGAKSTMSAYKGLIMSLRFSTTNFSRLSKAKTEYLECKFGDATHEVGVEVRLDARVIPKRGCFKYLGSLIQGNGEIDHNVTLYWYGWVKWRLTFGSCVIRRGKVCIHSTLLRPYLWDYIGYVVVGVKDLKAQFWFDIPRNLHMQFPSFGNISMFSEDGGVDDNEDPTNAAIRELREETGVTSAEIVAEVPHWVTYDFPPDVREKLRHQWGSDWKGQGQKWFLFKFTGKDEEINLLGDGTEKAEFGEWSWISPEQVIELVSSGFQEARLQGSSICFLATFPVVKLVISEVRSSRGFICQNNGWRFNMFLQGANSIAGFGEINIFDIYVLDLFGAELENKKASSDGVFAVPGNNAFGNSFRDYSEETERQKIVHELYRQSHINQTYDFVKKMREEYEKVNKVEMSIWECCELLNEVVDDSDPDLDEPQIEHLLQTAEAIRKDYPNEDWLHLTGLIHDLGKVLLLPSFGGLPQWAVVGDTFPLGCAFDESIVLHEQLKGNPDNNNPSYNTKYGVYSEGCGLNNVVMSWGHDDYMYLVAKANKTTLPSAALFIIRYHSFYPLHKSGAYTHLMNEEDHENLKWLQIFSKYDLYSKSNVRIDVEKVKPYYMSLIEKYFPAKLKW</sequence>
<keyword evidence="6" id="KW-0060">Ascorbate biosynthesis</keyword>
<evidence type="ECO:0000256" key="7">
    <source>
        <dbReference type="ARBA" id="ARBA00022723"/>
    </source>
</evidence>
<evidence type="ECO:0000259" key="13">
    <source>
        <dbReference type="PROSITE" id="PS51462"/>
    </source>
</evidence>
<feature type="binding site" evidence="11">
    <location>
        <position position="573"/>
    </location>
    <ligand>
        <name>substrate</name>
    </ligand>
</feature>
<evidence type="ECO:0000256" key="3">
    <source>
        <dbReference type="ARBA" id="ARBA00005286"/>
    </source>
</evidence>
<feature type="domain" description="Nudix hydrolase" evidence="13">
    <location>
        <begin position="72"/>
        <end position="387"/>
    </location>
</feature>
<evidence type="ECO:0000256" key="4">
    <source>
        <dbReference type="ARBA" id="ARBA00011919"/>
    </source>
</evidence>